<dbReference type="InterPro" id="IPR036291">
    <property type="entry name" value="NAD(P)-bd_dom_sf"/>
</dbReference>
<dbReference type="EMBL" id="SOKJ01000117">
    <property type="protein sequence ID" value="TET11960.1"/>
    <property type="molecule type" value="Genomic_DNA"/>
</dbReference>
<comment type="caution">
    <text evidence="3">The sequence shown here is derived from an EMBL/GenBank/DDBJ whole genome shotgun (WGS) entry which is preliminary data.</text>
</comment>
<name>A0A523S1Q6_UNCAE</name>
<dbReference type="Pfam" id="PF01408">
    <property type="entry name" value="GFO_IDH_MocA"/>
    <property type="match status" value="1"/>
</dbReference>
<dbReference type="SUPFAM" id="SSF55347">
    <property type="entry name" value="Glyceraldehyde-3-phosphate dehydrogenase-like, C-terminal domain"/>
    <property type="match status" value="1"/>
</dbReference>
<reference evidence="3 4" key="1">
    <citation type="submission" date="2019-03" db="EMBL/GenBank/DDBJ databases">
        <title>Metabolic potential of uncultured bacteria and archaea associated with petroleum seepage in deep-sea sediments.</title>
        <authorList>
            <person name="Dong X."/>
            <person name="Hubert C."/>
        </authorList>
    </citation>
    <scope>NUCLEOTIDE SEQUENCE [LARGE SCALE GENOMIC DNA]</scope>
    <source>
        <strain evidence="3">E44_bin7</strain>
    </source>
</reference>
<protein>
    <submittedName>
        <fullName evidence="3">Gfo/Idh/MocA family oxidoreductase</fullName>
    </submittedName>
</protein>
<proteinExistence type="predicted"/>
<accession>A0A523S1Q6</accession>
<sequence>MIIKIGILGAGYMGHTHARAYKEIKDTEVVGIADINSDKAARLAKMYNAKSYSDPDKLIYREDVDVVDICLPTPLHHEYVMKAASNGKNILCEKPIALNLKQADAMINCAKNLKVKFMVAHTLRFWPEYVEAKQIVDKEILGKPLEISTTRLVGTPSWSENDWILNPEMSLGAALDLNIHDIDFATWILGKPKSIFARGLKSFRGAYDHIISVLDYERGSQAFVEAGWMFPQTFPFTTAFRVLCRRGCIDFNFKVPGTAERREKAESSFVIYKKTAPPRYGKIVKKDPYGEEIRYFIECVKDDREPTVVTPEQAKLALRITLAGLKSIEMGKVVKL</sequence>
<dbReference type="AlphaFoldDB" id="A0A523S1Q6"/>
<dbReference type="Gene3D" id="3.40.50.720">
    <property type="entry name" value="NAD(P)-binding Rossmann-like Domain"/>
    <property type="match status" value="1"/>
</dbReference>
<gene>
    <name evidence="3" type="ORF">E3J84_02210</name>
</gene>
<dbReference type="Gene3D" id="3.30.360.10">
    <property type="entry name" value="Dihydrodipicolinate Reductase, domain 2"/>
    <property type="match status" value="1"/>
</dbReference>
<dbReference type="SUPFAM" id="SSF51735">
    <property type="entry name" value="NAD(P)-binding Rossmann-fold domains"/>
    <property type="match status" value="1"/>
</dbReference>
<evidence type="ECO:0000313" key="3">
    <source>
        <dbReference type="EMBL" id="TET11960.1"/>
    </source>
</evidence>
<evidence type="ECO:0000259" key="1">
    <source>
        <dbReference type="Pfam" id="PF01408"/>
    </source>
</evidence>
<dbReference type="PANTHER" id="PTHR43377:SF1">
    <property type="entry name" value="BILIVERDIN REDUCTASE A"/>
    <property type="match status" value="1"/>
</dbReference>
<evidence type="ECO:0000313" key="4">
    <source>
        <dbReference type="Proteomes" id="UP000316360"/>
    </source>
</evidence>
<dbReference type="InterPro" id="IPR055170">
    <property type="entry name" value="GFO_IDH_MocA-like_dom"/>
</dbReference>
<dbReference type="InterPro" id="IPR051450">
    <property type="entry name" value="Gfo/Idh/MocA_Oxidoreductases"/>
</dbReference>
<feature type="domain" description="Gfo/Idh/MocA-like oxidoreductase N-terminal" evidence="1">
    <location>
        <begin position="3"/>
        <end position="121"/>
    </location>
</feature>
<dbReference type="GO" id="GO:0000166">
    <property type="term" value="F:nucleotide binding"/>
    <property type="evidence" value="ECO:0007669"/>
    <property type="project" value="InterPro"/>
</dbReference>
<feature type="domain" description="GFO/IDH/MocA-like oxidoreductase" evidence="2">
    <location>
        <begin position="129"/>
        <end position="249"/>
    </location>
</feature>
<dbReference type="PANTHER" id="PTHR43377">
    <property type="entry name" value="BILIVERDIN REDUCTASE A"/>
    <property type="match status" value="1"/>
</dbReference>
<evidence type="ECO:0000259" key="2">
    <source>
        <dbReference type="Pfam" id="PF22725"/>
    </source>
</evidence>
<dbReference type="Proteomes" id="UP000316360">
    <property type="component" value="Unassembled WGS sequence"/>
</dbReference>
<dbReference type="InterPro" id="IPR000683">
    <property type="entry name" value="Gfo/Idh/MocA-like_OxRdtase_N"/>
</dbReference>
<organism evidence="3 4">
    <name type="scientific">Aerophobetes bacterium</name>
    <dbReference type="NCBI Taxonomy" id="2030807"/>
    <lineage>
        <taxon>Bacteria</taxon>
        <taxon>Candidatus Aerophobota</taxon>
    </lineage>
</organism>
<dbReference type="Pfam" id="PF22725">
    <property type="entry name" value="GFO_IDH_MocA_C3"/>
    <property type="match status" value="1"/>
</dbReference>